<feature type="domain" description="SusD-like N-terminal" evidence="8">
    <location>
        <begin position="21"/>
        <end position="200"/>
    </location>
</feature>
<dbReference type="EMBL" id="JACIER010000014">
    <property type="protein sequence ID" value="MBB4045347.1"/>
    <property type="molecule type" value="Genomic_DNA"/>
</dbReference>
<dbReference type="InterPro" id="IPR012944">
    <property type="entry name" value="SusD_RagB_dom"/>
</dbReference>
<dbReference type="InterPro" id="IPR033985">
    <property type="entry name" value="SusD-like_N"/>
</dbReference>
<evidence type="ECO:0000256" key="2">
    <source>
        <dbReference type="ARBA" id="ARBA00006275"/>
    </source>
</evidence>
<dbReference type="InterPro" id="IPR011990">
    <property type="entry name" value="TPR-like_helical_dom_sf"/>
</dbReference>
<evidence type="ECO:0000256" key="1">
    <source>
        <dbReference type="ARBA" id="ARBA00004442"/>
    </source>
</evidence>
<evidence type="ECO:0000256" key="4">
    <source>
        <dbReference type="ARBA" id="ARBA00023136"/>
    </source>
</evidence>
<dbReference type="SUPFAM" id="SSF48452">
    <property type="entry name" value="TPR-like"/>
    <property type="match status" value="1"/>
</dbReference>
<proteinExistence type="inferred from homology"/>
<evidence type="ECO:0000256" key="3">
    <source>
        <dbReference type="ARBA" id="ARBA00022729"/>
    </source>
</evidence>
<dbReference type="GO" id="GO:0009279">
    <property type="term" value="C:cell outer membrane"/>
    <property type="evidence" value="ECO:0007669"/>
    <property type="project" value="UniProtKB-SubCell"/>
</dbReference>
<feature type="signal peptide" evidence="6">
    <location>
        <begin position="1"/>
        <end position="22"/>
    </location>
</feature>
<keyword evidence="5" id="KW-0998">Cell outer membrane</keyword>
<evidence type="ECO:0000256" key="5">
    <source>
        <dbReference type="ARBA" id="ARBA00023237"/>
    </source>
</evidence>
<protein>
    <submittedName>
        <fullName evidence="9">Tetratricopeptide (TPR) repeat protein</fullName>
    </submittedName>
</protein>
<keyword evidence="3 6" id="KW-0732">Signal</keyword>
<gene>
    <name evidence="9" type="ORF">GGR06_003159</name>
</gene>
<comment type="caution">
    <text evidence="9">The sequence shown here is derived from an EMBL/GenBank/DDBJ whole genome shotgun (WGS) entry which is preliminary data.</text>
</comment>
<feature type="domain" description="RagB/SusD" evidence="7">
    <location>
        <begin position="336"/>
        <end position="437"/>
    </location>
</feature>
<name>A0A840CYY1_9BACE</name>
<accession>A0A840CYY1</accession>
<organism evidence="9 10">
    <name type="scientific">Bacteroides reticulotermitis</name>
    <dbReference type="NCBI Taxonomy" id="1133319"/>
    <lineage>
        <taxon>Bacteria</taxon>
        <taxon>Pseudomonadati</taxon>
        <taxon>Bacteroidota</taxon>
        <taxon>Bacteroidia</taxon>
        <taxon>Bacteroidales</taxon>
        <taxon>Bacteroidaceae</taxon>
        <taxon>Bacteroides</taxon>
    </lineage>
</organism>
<reference evidence="9" key="1">
    <citation type="submission" date="2020-08" db="EMBL/GenBank/DDBJ databases">
        <title>Genomic Encyclopedia of Type Strains, Phase IV (KMG-IV): sequencing the most valuable type-strain genomes for metagenomic binning, comparative biology and taxonomic classification.</title>
        <authorList>
            <person name="Goeker M."/>
        </authorList>
    </citation>
    <scope>NUCLEOTIDE SEQUENCE [LARGE SCALE GENOMIC DNA]</scope>
    <source>
        <strain evidence="9">DSM 105720</strain>
    </source>
</reference>
<evidence type="ECO:0000259" key="7">
    <source>
        <dbReference type="Pfam" id="PF07980"/>
    </source>
</evidence>
<comment type="subcellular location">
    <subcellularLocation>
        <location evidence="1">Cell outer membrane</location>
    </subcellularLocation>
</comment>
<dbReference type="RefSeq" id="WP_183209171.1">
    <property type="nucleotide sequence ID" value="NZ_JACIER010000014.1"/>
</dbReference>
<feature type="chain" id="PRO_5032847349" evidence="6">
    <location>
        <begin position="23"/>
        <end position="482"/>
    </location>
</feature>
<dbReference type="Gene3D" id="1.25.40.390">
    <property type="match status" value="2"/>
</dbReference>
<evidence type="ECO:0000256" key="6">
    <source>
        <dbReference type="SAM" id="SignalP"/>
    </source>
</evidence>
<keyword evidence="4" id="KW-0472">Membrane</keyword>
<keyword evidence="10" id="KW-1185">Reference proteome</keyword>
<dbReference type="Pfam" id="PF07980">
    <property type="entry name" value="SusD_RagB"/>
    <property type="match status" value="1"/>
</dbReference>
<evidence type="ECO:0000259" key="8">
    <source>
        <dbReference type="Pfam" id="PF14322"/>
    </source>
</evidence>
<evidence type="ECO:0000313" key="10">
    <source>
        <dbReference type="Proteomes" id="UP000560658"/>
    </source>
</evidence>
<comment type="similarity">
    <text evidence="2">Belongs to the SusD family.</text>
</comment>
<evidence type="ECO:0000313" key="9">
    <source>
        <dbReference type="EMBL" id="MBB4045347.1"/>
    </source>
</evidence>
<dbReference type="Proteomes" id="UP000560658">
    <property type="component" value="Unassembled WGS sequence"/>
</dbReference>
<dbReference type="PROSITE" id="PS51257">
    <property type="entry name" value="PROKAR_LIPOPROTEIN"/>
    <property type="match status" value="1"/>
</dbReference>
<sequence>MKKVIYSLLTATLLGFSACSEWLDVAPSTEKDRDDLIETEDGFKQMLYGTYINMINPSLYGHQLTYGMFEGLARNYVWTPIQNYNYLSTDIRPTIDAIWSTSYNNIANVNSILKDIETRKSLFSNGEGDILEAEALTMRAFTHFDLLRIFAPAYTGNEKTVAIPYVETYERVRYPHITEENVVKKIFTDLDKAEKLFKDAGDPILSGRTTTSSGKGEFLANRQYRFNYWAVQALKARVYMYINNKTEALNYAMKVIEEGPFAWVDASVLTGDYADRVFTSELICALNVPKLSTYYDTYFTSEKYSLSDGWGIYGLSVFEDSNDYRYLYLLKNDKKNNKVISSKYDQKPHSTSTLMKETVPLIRLGEMYLIAAECNITQEPNEAIRLLRELKLHRGYLSADKGIAADASETQLLEYVRKETRKETYAEGQTFFMYKRLKLNAIPEFSPWSSSMTTLMKPEYYTLPLPEDEKEYGNIPSSQTGN</sequence>
<dbReference type="Pfam" id="PF14322">
    <property type="entry name" value="SusD-like_3"/>
    <property type="match status" value="1"/>
</dbReference>
<dbReference type="AlphaFoldDB" id="A0A840CYY1"/>